<reference evidence="2" key="1">
    <citation type="submission" date="2022-10" db="EMBL/GenBank/DDBJ databases">
        <title>Tapping the CABI collections for fungal endophytes: first genome assemblies for Collariella, Neodidymelliopsis, Ascochyta clinopodiicola, Didymella pomorum, Didymosphaeria variabile, Neocosmospora piperis and Neocucurbitaria cava.</title>
        <authorList>
            <person name="Hill R."/>
        </authorList>
    </citation>
    <scope>NUCLEOTIDE SEQUENCE</scope>
    <source>
        <strain evidence="2">IMI 356815</strain>
    </source>
</reference>
<dbReference type="Pfam" id="PF01965">
    <property type="entry name" value="DJ-1_PfpI"/>
    <property type="match status" value="1"/>
</dbReference>
<evidence type="ECO:0000313" key="3">
    <source>
        <dbReference type="Proteomes" id="UP001140513"/>
    </source>
</evidence>
<dbReference type="PANTHER" id="PTHR43130">
    <property type="entry name" value="ARAC-FAMILY TRANSCRIPTIONAL REGULATOR"/>
    <property type="match status" value="1"/>
</dbReference>
<dbReference type="InterPro" id="IPR002818">
    <property type="entry name" value="DJ-1/PfpI"/>
</dbReference>
<dbReference type="EMBL" id="JAPEUX010000005">
    <property type="protein sequence ID" value="KAJ4352022.1"/>
    <property type="molecule type" value="Genomic_DNA"/>
</dbReference>
<dbReference type="Gene3D" id="3.40.50.880">
    <property type="match status" value="1"/>
</dbReference>
<dbReference type="CDD" id="cd03139">
    <property type="entry name" value="GATase1_PfpI_2"/>
    <property type="match status" value="1"/>
</dbReference>
<name>A0A9W8XJG9_9PLEO</name>
<sequence>MTAGPVGARAPVPFTIGPNGTLFDPKFGINPQIIATHSFSNAPPLDIIIVPGGTGDFVLDNQNNFTMEKFIAGRFGEAEYVLSVCTGATTLARAGVLKGRKATTNKSAWTWATDSRHGRDVQWVPNARWVEDGKVWTSSGVAAGMDMMYAFVGHYWGWEAANGTVNGIEYTPHADKHWDAFAVVHDVSKMGSDLPTMVKL</sequence>
<gene>
    <name evidence="2" type="ORF">N0V89_007368</name>
</gene>
<organism evidence="2 3">
    <name type="scientific">Didymosphaeria variabile</name>
    <dbReference type="NCBI Taxonomy" id="1932322"/>
    <lineage>
        <taxon>Eukaryota</taxon>
        <taxon>Fungi</taxon>
        <taxon>Dikarya</taxon>
        <taxon>Ascomycota</taxon>
        <taxon>Pezizomycotina</taxon>
        <taxon>Dothideomycetes</taxon>
        <taxon>Pleosporomycetidae</taxon>
        <taxon>Pleosporales</taxon>
        <taxon>Massarineae</taxon>
        <taxon>Didymosphaeriaceae</taxon>
        <taxon>Didymosphaeria</taxon>
    </lineage>
</organism>
<dbReference type="InterPro" id="IPR052158">
    <property type="entry name" value="INH-QAR"/>
</dbReference>
<accession>A0A9W8XJG9</accession>
<dbReference type="PANTHER" id="PTHR43130:SF15">
    <property type="entry name" value="THIJ_PFPI FAMILY PROTEIN (AFU_ORTHOLOGUE AFUA_5G14240)"/>
    <property type="match status" value="1"/>
</dbReference>
<dbReference type="AlphaFoldDB" id="A0A9W8XJG9"/>
<dbReference type="RefSeq" id="XP_056070378.1">
    <property type="nucleotide sequence ID" value="XM_056216131.1"/>
</dbReference>
<evidence type="ECO:0000313" key="2">
    <source>
        <dbReference type="EMBL" id="KAJ4352022.1"/>
    </source>
</evidence>
<dbReference type="OrthoDB" id="543156at2759"/>
<dbReference type="Proteomes" id="UP001140513">
    <property type="component" value="Unassembled WGS sequence"/>
</dbReference>
<feature type="domain" description="DJ-1/PfpI" evidence="1">
    <location>
        <begin position="33"/>
        <end position="152"/>
    </location>
</feature>
<dbReference type="InterPro" id="IPR029062">
    <property type="entry name" value="Class_I_gatase-like"/>
</dbReference>
<dbReference type="GeneID" id="80910898"/>
<evidence type="ECO:0000259" key="1">
    <source>
        <dbReference type="Pfam" id="PF01965"/>
    </source>
</evidence>
<comment type="caution">
    <text evidence="2">The sequence shown here is derived from an EMBL/GenBank/DDBJ whole genome shotgun (WGS) entry which is preliminary data.</text>
</comment>
<dbReference type="SUPFAM" id="SSF52317">
    <property type="entry name" value="Class I glutamine amidotransferase-like"/>
    <property type="match status" value="1"/>
</dbReference>
<protein>
    <recommendedName>
        <fullName evidence="1">DJ-1/PfpI domain-containing protein</fullName>
    </recommendedName>
</protein>
<keyword evidence="3" id="KW-1185">Reference proteome</keyword>
<proteinExistence type="predicted"/>